<keyword evidence="2" id="KW-0808">Transferase</keyword>
<dbReference type="RefSeq" id="WP_164127716.1">
    <property type="nucleotide sequence ID" value="NZ_JAAGOX010000004.1"/>
</dbReference>
<comment type="caution">
    <text evidence="2">The sequence shown here is derived from an EMBL/GenBank/DDBJ whole genome shotgun (WGS) entry which is preliminary data.</text>
</comment>
<keyword evidence="1" id="KW-0472">Membrane</keyword>
<evidence type="ECO:0000256" key="1">
    <source>
        <dbReference type="SAM" id="Phobius"/>
    </source>
</evidence>
<dbReference type="AlphaFoldDB" id="A0A6B2NM02"/>
<dbReference type="EMBL" id="JAAGOX010000004">
    <property type="protein sequence ID" value="NDW44003.1"/>
    <property type="molecule type" value="Genomic_DNA"/>
</dbReference>
<keyword evidence="1" id="KW-1133">Transmembrane helix</keyword>
<reference evidence="2" key="1">
    <citation type="submission" date="2020-02" db="EMBL/GenBank/DDBJ databases">
        <title>Delineation of the pyrene-degrading pathway in Roseobacter clade bacteria by genomic analysis.</title>
        <authorList>
            <person name="Zhou H."/>
            <person name="Wang H."/>
        </authorList>
    </citation>
    <scope>NUCLEOTIDE SEQUENCE</scope>
    <source>
        <strain evidence="2">PrR005</strain>
    </source>
</reference>
<dbReference type="GO" id="GO:0016746">
    <property type="term" value="F:acyltransferase activity"/>
    <property type="evidence" value="ECO:0007669"/>
    <property type="project" value="UniProtKB-KW"/>
</dbReference>
<gene>
    <name evidence="2" type="ORF">G0P99_03420</name>
</gene>
<organism evidence="2">
    <name type="scientific">Ruegeria sp. PrR005</name>
    <dbReference type="NCBI Taxonomy" id="2706882"/>
    <lineage>
        <taxon>Bacteria</taxon>
        <taxon>Pseudomonadati</taxon>
        <taxon>Pseudomonadota</taxon>
        <taxon>Alphaproteobacteria</taxon>
        <taxon>Rhodobacterales</taxon>
        <taxon>Roseobacteraceae</taxon>
        <taxon>Ruegeria</taxon>
    </lineage>
</organism>
<keyword evidence="2" id="KW-0012">Acyltransferase</keyword>
<accession>A0A6B2NM02</accession>
<protein>
    <submittedName>
        <fullName evidence="2">Apolipoprotein acyltransferase</fullName>
    </submittedName>
</protein>
<sequence length="55" mass="5656">MIVITAALVGALLGGLTAKRRNGTAADIAQYAVGYAIAFALLGMIATLVIHRLMV</sequence>
<name>A0A6B2NM02_9RHOB</name>
<evidence type="ECO:0000313" key="2">
    <source>
        <dbReference type="EMBL" id="NDW44003.1"/>
    </source>
</evidence>
<proteinExistence type="predicted"/>
<keyword evidence="2" id="KW-0449">Lipoprotein</keyword>
<keyword evidence="1" id="KW-0812">Transmembrane</keyword>
<feature type="transmembrane region" description="Helical" evidence="1">
    <location>
        <begin position="28"/>
        <end position="50"/>
    </location>
</feature>